<name>A0A974XDP8_9FIRM</name>
<dbReference type="SUPFAM" id="SSF109604">
    <property type="entry name" value="HD-domain/PDEase-like"/>
    <property type="match status" value="1"/>
</dbReference>
<dbReference type="GO" id="GO:0002953">
    <property type="term" value="F:5'-deoxynucleotidase activity"/>
    <property type="evidence" value="ECO:0007669"/>
    <property type="project" value="InterPro"/>
</dbReference>
<proteinExistence type="predicted"/>
<dbReference type="PANTHER" id="PTHR11845">
    <property type="entry name" value="5'-DEOXYNUCLEOTIDASE HDDC2"/>
    <property type="match status" value="1"/>
</dbReference>
<dbReference type="Pfam" id="PF13023">
    <property type="entry name" value="HD_3"/>
    <property type="match status" value="1"/>
</dbReference>
<dbReference type="InterPro" id="IPR039356">
    <property type="entry name" value="YfbR/HDDC2"/>
</dbReference>
<dbReference type="PANTHER" id="PTHR11845:SF13">
    <property type="entry name" value="5'-DEOXYNUCLEOTIDASE HDDC2"/>
    <property type="match status" value="1"/>
</dbReference>
<dbReference type="InterPro" id="IPR006674">
    <property type="entry name" value="HD_domain"/>
</dbReference>
<keyword evidence="5" id="KW-1185">Reference proteome</keyword>
<evidence type="ECO:0000256" key="1">
    <source>
        <dbReference type="ARBA" id="ARBA00022723"/>
    </source>
</evidence>
<feature type="domain" description="HD" evidence="3">
    <location>
        <begin position="16"/>
        <end position="179"/>
    </location>
</feature>
<accession>A0A974XDP8</accession>
<dbReference type="AlphaFoldDB" id="A0A974XDP8"/>
<evidence type="ECO:0000256" key="2">
    <source>
        <dbReference type="ARBA" id="ARBA00022801"/>
    </source>
</evidence>
<gene>
    <name evidence="4" type="ORF">J0B03_09070</name>
</gene>
<sequence>MALERLKKQLEFIVEIDKLKHIFRQNVLIKDRRNENDAEHSWHITLMAMLLKEYYVHPDIDLLKVMKMTIVHDLVEVYAGDTFCYDEEGNMDKVAREKESAKKLFGMLPEDQEQEMWSLWWEFETQQTHEAKFGACLDRLQPLILNSRTEGHTWKKPGVNKEKVLERNAVMKDYAPRLWEYVLQELNIAVEQGYLAE</sequence>
<protein>
    <submittedName>
        <fullName evidence="4">HD domain-containing protein</fullName>
    </submittedName>
</protein>
<dbReference type="Gene3D" id="1.10.3210.10">
    <property type="entry name" value="Hypothetical protein af1432"/>
    <property type="match status" value="1"/>
</dbReference>
<dbReference type="KEGG" id="alka:J0B03_09070"/>
<dbReference type="GO" id="GO:0046872">
    <property type="term" value="F:metal ion binding"/>
    <property type="evidence" value="ECO:0007669"/>
    <property type="project" value="UniProtKB-KW"/>
</dbReference>
<evidence type="ECO:0000259" key="3">
    <source>
        <dbReference type="Pfam" id="PF13023"/>
    </source>
</evidence>
<organism evidence="4 5">
    <name type="scientific">Alkalibacter rhizosphaerae</name>
    <dbReference type="NCBI Taxonomy" id="2815577"/>
    <lineage>
        <taxon>Bacteria</taxon>
        <taxon>Bacillati</taxon>
        <taxon>Bacillota</taxon>
        <taxon>Clostridia</taxon>
        <taxon>Eubacteriales</taxon>
        <taxon>Eubacteriaceae</taxon>
        <taxon>Alkalibacter</taxon>
    </lineage>
</organism>
<evidence type="ECO:0000313" key="4">
    <source>
        <dbReference type="EMBL" id="QSX07952.1"/>
    </source>
</evidence>
<dbReference type="Proteomes" id="UP000663499">
    <property type="component" value="Chromosome"/>
</dbReference>
<evidence type="ECO:0000313" key="5">
    <source>
        <dbReference type="Proteomes" id="UP000663499"/>
    </source>
</evidence>
<keyword evidence="2" id="KW-0378">Hydrolase</keyword>
<keyword evidence="1" id="KW-0479">Metal-binding</keyword>
<dbReference type="EMBL" id="CP071444">
    <property type="protein sequence ID" value="QSX07952.1"/>
    <property type="molecule type" value="Genomic_DNA"/>
</dbReference>
<reference evidence="4" key="1">
    <citation type="submission" date="2021-03" db="EMBL/GenBank/DDBJ databases">
        <title>Alkalibacter marinus sp. nov., isolated from tidal flat sediment.</title>
        <authorList>
            <person name="Namirimu T."/>
            <person name="Yang J.-A."/>
            <person name="Yang S.-H."/>
            <person name="Kim Y.-J."/>
            <person name="Kwon K.K."/>
        </authorList>
    </citation>
    <scope>NUCLEOTIDE SEQUENCE</scope>
    <source>
        <strain evidence="4">ES005</strain>
    </source>
</reference>
<dbReference type="GO" id="GO:0005737">
    <property type="term" value="C:cytoplasm"/>
    <property type="evidence" value="ECO:0007669"/>
    <property type="project" value="TreeGrafter"/>
</dbReference>